<name>A0A8J5KKV4_ZINOF</name>
<sequence>MMRALFEKSREVDVRLLLSKLGFAVSVPIAGYLAVNPNLPGSSSSVASSEAGGVGQSTVFSGASRNFKDELHIRESAGTMGLAIPLAYQEGVLAKIMRGTSDITNTTRAISAIQRTSPSIIKSWVEEGCHLPPVEQLPVYPESIFKQPTYTGSEAKKVKVEMEQETAEIQEQKRSHSLDCCVSNNQQDLMREIEEQLKNNLMKANNLYIKFHSQNEENHHLVIWNPECWGMIREFETVIMVVACLIRALQSDWWHLSHKMAALEPKRITMMANKTEDKQQGDAKIKDSSKMLEMETEKGNLTKLNMSTEVELVDKLEVAENLASSSCSSNDQESEEDMVMNYLIEANQEEMEIVRLLGDHIAEFTNMVQSWQINTLFESEQWDSATSSKKSAKISPIESLSTGAEKKPEQTAILPADSGIDQNKYLNDVDTENCNPPKTSNMLKREQRSSATSIEKVAGSCPSEDLGAETKEKHEVVIQYGSFGIDQKDKNLNDCHLSDRSSQQVINKYPNSSPSVSSMMSNSSTGRSKHHKSFGSKVLGKLKMVLRKQNHKKAKNFPDNTSDTKAAVSSCCSGDMRRNSCNSDLSCSEKHPSTQELFKIKYKTDRWKSDTAWSESCFRSTFEIPREKISAIQEEHTNAF</sequence>
<feature type="region of interest" description="Disordered" evidence="1">
    <location>
        <begin position="415"/>
        <end position="465"/>
    </location>
</feature>
<evidence type="ECO:0000256" key="1">
    <source>
        <dbReference type="SAM" id="MobiDB-lite"/>
    </source>
</evidence>
<feature type="region of interest" description="Disordered" evidence="1">
    <location>
        <begin position="501"/>
        <end position="534"/>
    </location>
</feature>
<proteinExistence type="predicted"/>
<dbReference type="AlphaFoldDB" id="A0A8J5KKV4"/>
<protein>
    <submittedName>
        <fullName evidence="2">Uncharacterized protein</fullName>
    </submittedName>
</protein>
<keyword evidence="3" id="KW-1185">Reference proteome</keyword>
<evidence type="ECO:0000313" key="3">
    <source>
        <dbReference type="Proteomes" id="UP000734854"/>
    </source>
</evidence>
<feature type="compositionally biased region" description="Polar residues" evidence="1">
    <location>
        <begin position="432"/>
        <end position="442"/>
    </location>
</feature>
<accession>A0A8J5KKV4</accession>
<organism evidence="2 3">
    <name type="scientific">Zingiber officinale</name>
    <name type="common">Ginger</name>
    <name type="synonym">Amomum zingiber</name>
    <dbReference type="NCBI Taxonomy" id="94328"/>
    <lineage>
        <taxon>Eukaryota</taxon>
        <taxon>Viridiplantae</taxon>
        <taxon>Streptophyta</taxon>
        <taxon>Embryophyta</taxon>
        <taxon>Tracheophyta</taxon>
        <taxon>Spermatophyta</taxon>
        <taxon>Magnoliopsida</taxon>
        <taxon>Liliopsida</taxon>
        <taxon>Zingiberales</taxon>
        <taxon>Zingiberaceae</taxon>
        <taxon>Zingiber</taxon>
    </lineage>
</organism>
<reference evidence="2 3" key="1">
    <citation type="submission" date="2020-08" db="EMBL/GenBank/DDBJ databases">
        <title>Plant Genome Project.</title>
        <authorList>
            <person name="Zhang R.-G."/>
        </authorList>
    </citation>
    <scope>NUCLEOTIDE SEQUENCE [LARGE SCALE GENOMIC DNA]</scope>
    <source>
        <tissue evidence="2">Rhizome</tissue>
    </source>
</reference>
<evidence type="ECO:0000313" key="2">
    <source>
        <dbReference type="EMBL" id="KAG6480693.1"/>
    </source>
</evidence>
<gene>
    <name evidence="2" type="ORF">ZIOFF_057278</name>
</gene>
<dbReference type="EMBL" id="JACMSC010000016">
    <property type="protein sequence ID" value="KAG6480693.1"/>
    <property type="molecule type" value="Genomic_DNA"/>
</dbReference>
<feature type="compositionally biased region" description="Low complexity" evidence="1">
    <location>
        <begin position="510"/>
        <end position="524"/>
    </location>
</feature>
<dbReference type="Proteomes" id="UP000734854">
    <property type="component" value="Unassembled WGS sequence"/>
</dbReference>
<comment type="caution">
    <text evidence="2">The sequence shown here is derived from an EMBL/GenBank/DDBJ whole genome shotgun (WGS) entry which is preliminary data.</text>
</comment>